<sequence length="801" mass="89792">MKLPPQHGQRLAKWEKRKWPLAGAGASLPVTAAAGGEGGPQRWETKTDRSGVGQPGRTKVLHTPNIHPSICSIPPTAGVWTSYIQAKAGQGRLPTDTPLLSPIPLDLAVSLISVTVTPSTFFVALIIVLIFVSLYVPKLPNLTLPRIPIPRFLTAISGDDKTLPPLPPSPVAPISPISPDRQLVLRDQSLTLFRREKKDSHRDRDRDHDRHRKEPRDRYRDRDYAYRERDHYTNDIDHGRSPRKARRLFAGFRDSSKPDIYDEELIYSPQRTGDGGRSPGGPGRRVRRLLFPSSVAETRQRAMSPMRLAMRNTPYSERDDDDDTDDDLDLEDNQNDILQRAIRTRLPTGSMSPDKVRSRSPDGNRSNTLRFEAPTPPVLERILESPPPTDNYIRFAVRAEVQQRTEPIETAIAFIRKRYSALTASWTTTLCSVLLALCGVSLFKTLIQEPAPRPVGDLVKVAGIARSFEPLIYYSEHAITQVHDLQATSVAVWDLGETVRTSGMRDASLIVADLDALSGSMKTLATEMTKFFAVVDGDIDGILNVMDWAKMHLNRLQSAPSPSSLSSAYDNIHNMLSEAHVLEDASGAPTPLGTITTYVFGLSNPQREQRMVQLLFNEFLSILEESVREELRYSMNLYGLFNSIDQHFLNLARTVARETSAQEELHSDMLASLWVRILGTRAAELRKFEQNRILLRDVREKTVRNKGILVTHHSKLLSLQTSLEGLRTKLISPLVRGTNATILTLEDQIDSLSGVRDHLAEIRRQQKGKVMETLYASVPSKQLPQRNLALDDGRSDVFRES</sequence>
<organism evidence="3 4">
    <name type="scientific">Trichoderma gamsii</name>
    <dbReference type="NCBI Taxonomy" id="398673"/>
    <lineage>
        <taxon>Eukaryota</taxon>
        <taxon>Fungi</taxon>
        <taxon>Dikarya</taxon>
        <taxon>Ascomycota</taxon>
        <taxon>Pezizomycotina</taxon>
        <taxon>Sordariomycetes</taxon>
        <taxon>Hypocreomycetidae</taxon>
        <taxon>Hypocreales</taxon>
        <taxon>Hypocreaceae</taxon>
        <taxon>Trichoderma</taxon>
    </lineage>
</organism>
<evidence type="ECO:0000256" key="2">
    <source>
        <dbReference type="SAM" id="Phobius"/>
    </source>
</evidence>
<feature type="region of interest" description="Disordered" evidence="1">
    <location>
        <begin position="308"/>
        <end position="371"/>
    </location>
</feature>
<name>A0A2P4ZWJ1_9HYPO</name>
<comment type="caution">
    <text evidence="3">The sequence shown here is derived from an EMBL/GenBank/DDBJ whole genome shotgun (WGS) entry which is preliminary data.</text>
</comment>
<dbReference type="Proteomes" id="UP000054821">
    <property type="component" value="Unassembled WGS sequence"/>
</dbReference>
<feature type="compositionally biased region" description="Gly residues" evidence="1">
    <location>
        <begin position="273"/>
        <end position="283"/>
    </location>
</feature>
<reference evidence="3 4" key="1">
    <citation type="journal article" date="2016" name="Genome Announc.">
        <title>Draft Whole-Genome Sequence of Trichoderma gamsii T6085, a Promising Biocontrol Agent of Fusarium Head Blight on Wheat.</title>
        <authorList>
            <person name="Baroncelli R."/>
            <person name="Zapparata A."/>
            <person name="Piaggeschi G."/>
            <person name="Sarrocco S."/>
            <person name="Vannacci G."/>
        </authorList>
    </citation>
    <scope>NUCLEOTIDE SEQUENCE [LARGE SCALE GENOMIC DNA]</scope>
    <source>
        <strain evidence="3 4">T6085</strain>
    </source>
</reference>
<feature type="region of interest" description="Disordered" evidence="1">
    <location>
        <begin position="194"/>
        <end position="225"/>
    </location>
</feature>
<accession>A0A2P4ZWJ1</accession>
<proteinExistence type="predicted"/>
<dbReference type="RefSeq" id="XP_018656314.1">
    <property type="nucleotide sequence ID" value="XM_018810462.1"/>
</dbReference>
<protein>
    <submittedName>
        <fullName evidence="3">Uncharacterized protein</fullName>
    </submittedName>
</protein>
<dbReference type="STRING" id="398673.A0A2P4ZWJ1"/>
<keyword evidence="2" id="KW-0472">Membrane</keyword>
<evidence type="ECO:0000313" key="4">
    <source>
        <dbReference type="Proteomes" id="UP000054821"/>
    </source>
</evidence>
<keyword evidence="2" id="KW-0812">Transmembrane</keyword>
<keyword evidence="4" id="KW-1185">Reference proteome</keyword>
<feature type="region of interest" description="Disordered" evidence="1">
    <location>
        <begin position="261"/>
        <end position="286"/>
    </location>
</feature>
<feature type="region of interest" description="Disordered" evidence="1">
    <location>
        <begin position="29"/>
        <end position="59"/>
    </location>
</feature>
<feature type="transmembrane region" description="Helical" evidence="2">
    <location>
        <begin position="421"/>
        <end position="443"/>
    </location>
</feature>
<feature type="compositionally biased region" description="Acidic residues" evidence="1">
    <location>
        <begin position="318"/>
        <end position="334"/>
    </location>
</feature>
<dbReference type="GeneID" id="29990545"/>
<feature type="transmembrane region" description="Helical" evidence="2">
    <location>
        <begin position="107"/>
        <end position="136"/>
    </location>
</feature>
<evidence type="ECO:0000313" key="3">
    <source>
        <dbReference type="EMBL" id="PON28669.1"/>
    </source>
</evidence>
<evidence type="ECO:0000256" key="1">
    <source>
        <dbReference type="SAM" id="MobiDB-lite"/>
    </source>
</evidence>
<dbReference type="AlphaFoldDB" id="A0A2P4ZWJ1"/>
<keyword evidence="2" id="KW-1133">Transmembrane helix</keyword>
<gene>
    <name evidence="3" type="ORF">TGAM01_v202516</name>
</gene>
<dbReference type="EMBL" id="JPDN02000006">
    <property type="protein sequence ID" value="PON28669.1"/>
    <property type="molecule type" value="Genomic_DNA"/>
</dbReference>